<sequence>MPPTAGPPQRLQQELIRVHDEELLLQRHLRAQRHTLQRLAEAATGLVESWRYGATVSGDAATRAGGHDGAFAHAHTPARHPRMDLYSLGELLQLWAANTHPSDVTAAARPARVATPPPCPEWRSHARVAAPPPPCALIHDNQDGDPRAAGPPPSPPPPRPLTPAELIRHRLLDASCPLPVTHPLLLGSVEAESFDGLLVWLMTLTRECVEALLLCRPDTRDHPTRAVATGAAREPRYHGNGDRGGPTATGTTESRERHVRRPRSHDGVGSCGSGNDVVGEPWMALCASMVRVLSYAAAVTAPLVVATEQPPSADMPASPLSAGITDAVSSAALRADLRLFLADVVEVRTSVVEVGQWCCAGSASHAPPCAGSEDDEGPQSKVSRGEVTSTAASPPARSTTDARCHQTAALHCMASLVHLAARVETQVRQRL</sequence>
<accession>A0AAW0ENJ1</accession>
<feature type="region of interest" description="Disordered" evidence="1">
    <location>
        <begin position="117"/>
        <end position="163"/>
    </location>
</feature>
<organism evidence="2 3">
    <name type="scientific">Novymonas esmeraldas</name>
    <dbReference type="NCBI Taxonomy" id="1808958"/>
    <lineage>
        <taxon>Eukaryota</taxon>
        <taxon>Discoba</taxon>
        <taxon>Euglenozoa</taxon>
        <taxon>Kinetoplastea</taxon>
        <taxon>Metakinetoplastina</taxon>
        <taxon>Trypanosomatida</taxon>
        <taxon>Trypanosomatidae</taxon>
        <taxon>Novymonas</taxon>
    </lineage>
</organism>
<name>A0AAW0ENJ1_9TRYP</name>
<dbReference type="Proteomes" id="UP001430356">
    <property type="component" value="Unassembled WGS sequence"/>
</dbReference>
<reference evidence="2 3" key="1">
    <citation type="journal article" date="2021" name="MBio">
        <title>A New Model Trypanosomatid, Novymonas esmeraldas: Genomic Perception of Its 'Candidatus Pandoraea novymonadis' Endosymbiont.</title>
        <authorList>
            <person name="Zakharova A."/>
            <person name="Saura A."/>
            <person name="Butenko A."/>
            <person name="Podesvova L."/>
            <person name="Warmusova S."/>
            <person name="Kostygov A.Y."/>
            <person name="Nenarokova A."/>
            <person name="Lukes J."/>
            <person name="Opperdoes F.R."/>
            <person name="Yurchenko V."/>
        </authorList>
    </citation>
    <scope>NUCLEOTIDE SEQUENCE [LARGE SCALE GENOMIC DNA]</scope>
    <source>
        <strain evidence="2 3">E262AT.01</strain>
    </source>
</reference>
<gene>
    <name evidence="2" type="ORF">NESM_000416900</name>
</gene>
<feature type="region of interest" description="Disordered" evidence="1">
    <location>
        <begin position="225"/>
        <end position="272"/>
    </location>
</feature>
<dbReference type="AlphaFoldDB" id="A0AAW0ENJ1"/>
<evidence type="ECO:0000313" key="3">
    <source>
        <dbReference type="Proteomes" id="UP001430356"/>
    </source>
</evidence>
<dbReference type="EMBL" id="JAECZO010000045">
    <property type="protein sequence ID" value="KAK7194944.1"/>
    <property type="molecule type" value="Genomic_DNA"/>
</dbReference>
<proteinExistence type="predicted"/>
<evidence type="ECO:0000313" key="2">
    <source>
        <dbReference type="EMBL" id="KAK7194944.1"/>
    </source>
</evidence>
<feature type="compositionally biased region" description="Pro residues" evidence="1">
    <location>
        <begin position="149"/>
        <end position="161"/>
    </location>
</feature>
<feature type="compositionally biased region" description="Polar residues" evidence="1">
    <location>
        <begin position="380"/>
        <end position="401"/>
    </location>
</feature>
<keyword evidence="3" id="KW-1185">Reference proteome</keyword>
<feature type="region of interest" description="Disordered" evidence="1">
    <location>
        <begin position="363"/>
        <end position="402"/>
    </location>
</feature>
<protein>
    <submittedName>
        <fullName evidence="2">Uncharacterized protein</fullName>
    </submittedName>
</protein>
<comment type="caution">
    <text evidence="2">The sequence shown here is derived from an EMBL/GenBank/DDBJ whole genome shotgun (WGS) entry which is preliminary data.</text>
</comment>
<evidence type="ECO:0000256" key="1">
    <source>
        <dbReference type="SAM" id="MobiDB-lite"/>
    </source>
</evidence>